<reference evidence="3 4" key="1">
    <citation type="submission" date="2018-11" db="EMBL/GenBank/DDBJ databases">
        <authorList>
            <person name="Kleinhagauer T."/>
            <person name="Glaeser S.P."/>
            <person name="Spergser J."/>
            <person name="Ruckert C."/>
            <person name="Kaempfer P."/>
            <person name="Busse H.-J."/>
        </authorList>
    </citation>
    <scope>NUCLEOTIDE SEQUENCE [LARGE SCALE GENOMIC DNA]</scope>
    <source>
        <strain evidence="3 4">200CH</strain>
    </source>
</reference>
<dbReference type="InterPro" id="IPR029058">
    <property type="entry name" value="AB_hydrolase_fold"/>
</dbReference>
<dbReference type="SUPFAM" id="SSF53474">
    <property type="entry name" value="alpha/beta-Hydrolases"/>
    <property type="match status" value="1"/>
</dbReference>
<dbReference type="Proteomes" id="UP000269019">
    <property type="component" value="Chromosome"/>
</dbReference>
<dbReference type="Gene3D" id="3.40.50.1820">
    <property type="entry name" value="alpha/beta hydrolase"/>
    <property type="match status" value="1"/>
</dbReference>
<dbReference type="AlphaFoldDB" id="A0A3G6J892"/>
<dbReference type="Pfam" id="PF12697">
    <property type="entry name" value="Abhydrolase_6"/>
    <property type="match status" value="1"/>
</dbReference>
<sequence>MILHPTRILHTLRRVTLRLSPPGRRHLAKVQDRIDDEHTRPGLTDLDEEYFLDGPAGAIKVYRTGPTDARYTVVFIHGFTLAADAYFAQVDFIREQFPEVACLLLDLRGHGDTAERGVDPDTLTIDGTADDVIAVIEHAAKQGDLLLVGHSMGGMTAFSVLRRAPQQIAKRIVGLVAIDTAVNPMAAAGTPQLLATQVGKRFIEAVVEDPDHADELRHTLRGLLAPALAATVFHREAVAYDLVEFHASMIDRTPTPTFVGFYPDLRDHDERDVATALADLPGAIVVGEQDDVTPVSQAKQIHKLWPKASFVTVDTCGHMAVLEAPAEVNTAIADVLEETSSYRRKFPTRKRAEADKQGEREAKADHG</sequence>
<dbReference type="GO" id="GO:0047372">
    <property type="term" value="F:monoacylglycerol lipase activity"/>
    <property type="evidence" value="ECO:0007669"/>
    <property type="project" value="TreeGrafter"/>
</dbReference>
<organism evidence="3 4">
    <name type="scientific">Corynebacterium choanae</name>
    <dbReference type="NCBI Taxonomy" id="1862358"/>
    <lineage>
        <taxon>Bacteria</taxon>
        <taxon>Bacillati</taxon>
        <taxon>Actinomycetota</taxon>
        <taxon>Actinomycetes</taxon>
        <taxon>Mycobacteriales</taxon>
        <taxon>Corynebacteriaceae</taxon>
        <taxon>Corynebacterium</taxon>
    </lineage>
</organism>
<dbReference type="KEGG" id="ccho:CCHOA_08155"/>
<dbReference type="GO" id="GO:0046464">
    <property type="term" value="P:acylglycerol catabolic process"/>
    <property type="evidence" value="ECO:0007669"/>
    <property type="project" value="TreeGrafter"/>
</dbReference>
<feature type="compositionally biased region" description="Basic and acidic residues" evidence="1">
    <location>
        <begin position="350"/>
        <end position="367"/>
    </location>
</feature>
<dbReference type="EMBL" id="CP033896">
    <property type="protein sequence ID" value="AZA14022.1"/>
    <property type="molecule type" value="Genomic_DNA"/>
</dbReference>
<dbReference type="OrthoDB" id="5422338at2"/>
<gene>
    <name evidence="3" type="ORF">CCHOA_08155</name>
</gene>
<evidence type="ECO:0000256" key="1">
    <source>
        <dbReference type="SAM" id="MobiDB-lite"/>
    </source>
</evidence>
<keyword evidence="4" id="KW-1185">Reference proteome</keyword>
<dbReference type="PANTHER" id="PTHR43798:SF5">
    <property type="entry name" value="MONOACYLGLYCEROL LIPASE ABHD6"/>
    <property type="match status" value="1"/>
</dbReference>
<evidence type="ECO:0000313" key="4">
    <source>
        <dbReference type="Proteomes" id="UP000269019"/>
    </source>
</evidence>
<dbReference type="InterPro" id="IPR000073">
    <property type="entry name" value="AB_hydrolase_1"/>
</dbReference>
<dbReference type="PANTHER" id="PTHR43798">
    <property type="entry name" value="MONOACYLGLYCEROL LIPASE"/>
    <property type="match status" value="1"/>
</dbReference>
<accession>A0A3G6J892</accession>
<name>A0A3G6J892_9CORY</name>
<dbReference type="InterPro" id="IPR050266">
    <property type="entry name" value="AB_hydrolase_sf"/>
</dbReference>
<dbReference type="RefSeq" id="WP_123928891.1">
    <property type="nucleotide sequence ID" value="NZ_CP033896.1"/>
</dbReference>
<feature type="domain" description="AB hydrolase-1" evidence="2">
    <location>
        <begin position="73"/>
        <end position="329"/>
    </location>
</feature>
<dbReference type="GO" id="GO:0016020">
    <property type="term" value="C:membrane"/>
    <property type="evidence" value="ECO:0007669"/>
    <property type="project" value="TreeGrafter"/>
</dbReference>
<proteinExistence type="predicted"/>
<evidence type="ECO:0000259" key="2">
    <source>
        <dbReference type="Pfam" id="PF12697"/>
    </source>
</evidence>
<feature type="region of interest" description="Disordered" evidence="1">
    <location>
        <begin position="343"/>
        <end position="367"/>
    </location>
</feature>
<evidence type="ECO:0000313" key="3">
    <source>
        <dbReference type="EMBL" id="AZA14022.1"/>
    </source>
</evidence>
<protein>
    <submittedName>
        <fullName evidence="3">Short chain dehydrogenase</fullName>
    </submittedName>
</protein>